<keyword evidence="6 7" id="KW-0472">Membrane</keyword>
<comment type="caution">
    <text evidence="9">The sequence shown here is derived from an EMBL/GenBank/DDBJ whole genome shotgun (WGS) entry which is preliminary data.</text>
</comment>
<protein>
    <submittedName>
        <fullName evidence="9">Sugar ABC transporter permease</fullName>
    </submittedName>
</protein>
<feature type="transmembrane region" description="Helical" evidence="7">
    <location>
        <begin position="213"/>
        <end position="238"/>
    </location>
</feature>
<keyword evidence="4 7" id="KW-0812">Transmembrane</keyword>
<keyword evidence="2 7" id="KW-0813">Transport</keyword>
<reference evidence="9" key="1">
    <citation type="submission" date="2020-06" db="EMBL/GenBank/DDBJ databases">
        <title>Novel chitinolytic bacterium.</title>
        <authorList>
            <person name="Ungkulpasvich U."/>
            <person name="Kosugi A."/>
            <person name="Uke A."/>
        </authorList>
    </citation>
    <scope>NUCLEOTIDE SEQUENCE</scope>
    <source>
        <strain evidence="9">UUS1-1</strain>
    </source>
</reference>
<keyword evidence="10" id="KW-1185">Reference proteome</keyword>
<dbReference type="AlphaFoldDB" id="A0A8J6HYG2"/>
<feature type="transmembrane region" description="Helical" evidence="7">
    <location>
        <begin position="20"/>
        <end position="49"/>
    </location>
</feature>
<evidence type="ECO:0000313" key="9">
    <source>
        <dbReference type="EMBL" id="MBA2133872.1"/>
    </source>
</evidence>
<dbReference type="PANTHER" id="PTHR30193">
    <property type="entry name" value="ABC TRANSPORTER PERMEASE PROTEIN"/>
    <property type="match status" value="1"/>
</dbReference>
<keyword evidence="5 7" id="KW-1133">Transmembrane helix</keyword>
<dbReference type="Gene3D" id="1.10.3720.10">
    <property type="entry name" value="MetI-like"/>
    <property type="match status" value="1"/>
</dbReference>
<evidence type="ECO:0000256" key="6">
    <source>
        <dbReference type="ARBA" id="ARBA00023136"/>
    </source>
</evidence>
<feature type="transmembrane region" description="Helical" evidence="7">
    <location>
        <begin position="86"/>
        <end position="107"/>
    </location>
</feature>
<dbReference type="InterPro" id="IPR035906">
    <property type="entry name" value="MetI-like_sf"/>
</dbReference>
<dbReference type="PANTHER" id="PTHR30193:SF37">
    <property type="entry name" value="INNER MEMBRANE ABC TRANSPORTER PERMEASE PROTEIN YCJO"/>
    <property type="match status" value="1"/>
</dbReference>
<sequence>MILQPEAERVRRRKALLNNLKGYAFIAPNFLLMLVFHAFPVLFSLLLAFTDWDLLSGFSNLQFNGLANFVNMPKDPWFVRSLFNNFYYTLVVVPGTIVLSLLLAVLIHDFAYCKGLFRLVNFIPFISNIVAVSLVWSLLYSKYGPIVGFLKSIGVSDPPAFLANRYWAMPAIIFMSIWMQLGYYALIFGAGLQNIPGEIYEASMIDGANWWQRFFYIILPMLAPTTFFVLISLVIASFKVFSQIQVMTDGGPFGSTSVLVYYIYTSAFKYYKFGYASAMAIVLFVIIFLFTLVQWRGQKKWQLF</sequence>
<feature type="transmembrane region" description="Helical" evidence="7">
    <location>
        <begin position="166"/>
        <end position="192"/>
    </location>
</feature>
<dbReference type="Pfam" id="PF00528">
    <property type="entry name" value="BPD_transp_1"/>
    <property type="match status" value="1"/>
</dbReference>
<evidence type="ECO:0000256" key="5">
    <source>
        <dbReference type="ARBA" id="ARBA00022989"/>
    </source>
</evidence>
<evidence type="ECO:0000256" key="1">
    <source>
        <dbReference type="ARBA" id="ARBA00004651"/>
    </source>
</evidence>
<feature type="transmembrane region" description="Helical" evidence="7">
    <location>
        <begin position="119"/>
        <end position="139"/>
    </location>
</feature>
<dbReference type="Proteomes" id="UP000657177">
    <property type="component" value="Unassembled WGS sequence"/>
</dbReference>
<comment type="similarity">
    <text evidence="7">Belongs to the binding-protein-dependent transport system permease family.</text>
</comment>
<evidence type="ECO:0000259" key="8">
    <source>
        <dbReference type="PROSITE" id="PS50928"/>
    </source>
</evidence>
<evidence type="ECO:0000256" key="3">
    <source>
        <dbReference type="ARBA" id="ARBA00022475"/>
    </source>
</evidence>
<dbReference type="GO" id="GO:0055085">
    <property type="term" value="P:transmembrane transport"/>
    <property type="evidence" value="ECO:0007669"/>
    <property type="project" value="InterPro"/>
</dbReference>
<gene>
    <name evidence="9" type="ORF">G5B42_10045</name>
</gene>
<dbReference type="EMBL" id="JAAKDE010000025">
    <property type="protein sequence ID" value="MBA2133872.1"/>
    <property type="molecule type" value="Genomic_DNA"/>
</dbReference>
<evidence type="ECO:0000313" key="10">
    <source>
        <dbReference type="Proteomes" id="UP000657177"/>
    </source>
</evidence>
<dbReference type="InterPro" id="IPR000515">
    <property type="entry name" value="MetI-like"/>
</dbReference>
<dbReference type="GO" id="GO:0005886">
    <property type="term" value="C:plasma membrane"/>
    <property type="evidence" value="ECO:0007669"/>
    <property type="project" value="UniProtKB-SubCell"/>
</dbReference>
<organism evidence="9 10">
    <name type="scientific">Capillibacterium thermochitinicola</name>
    <dbReference type="NCBI Taxonomy" id="2699427"/>
    <lineage>
        <taxon>Bacteria</taxon>
        <taxon>Bacillati</taxon>
        <taxon>Bacillota</taxon>
        <taxon>Capillibacterium</taxon>
    </lineage>
</organism>
<keyword evidence="3" id="KW-1003">Cell membrane</keyword>
<name>A0A8J6HYG2_9FIRM</name>
<evidence type="ECO:0000256" key="7">
    <source>
        <dbReference type="RuleBase" id="RU363032"/>
    </source>
</evidence>
<evidence type="ECO:0000256" key="2">
    <source>
        <dbReference type="ARBA" id="ARBA00022448"/>
    </source>
</evidence>
<dbReference type="InterPro" id="IPR051393">
    <property type="entry name" value="ABC_transporter_permease"/>
</dbReference>
<dbReference type="CDD" id="cd06261">
    <property type="entry name" value="TM_PBP2"/>
    <property type="match status" value="1"/>
</dbReference>
<dbReference type="PROSITE" id="PS50928">
    <property type="entry name" value="ABC_TM1"/>
    <property type="match status" value="1"/>
</dbReference>
<feature type="transmembrane region" description="Helical" evidence="7">
    <location>
        <begin position="273"/>
        <end position="293"/>
    </location>
</feature>
<proteinExistence type="inferred from homology"/>
<dbReference type="SUPFAM" id="SSF161098">
    <property type="entry name" value="MetI-like"/>
    <property type="match status" value="1"/>
</dbReference>
<evidence type="ECO:0000256" key="4">
    <source>
        <dbReference type="ARBA" id="ARBA00022692"/>
    </source>
</evidence>
<comment type="subcellular location">
    <subcellularLocation>
        <location evidence="1 7">Cell membrane</location>
        <topology evidence="1 7">Multi-pass membrane protein</topology>
    </subcellularLocation>
</comment>
<feature type="domain" description="ABC transmembrane type-1" evidence="8">
    <location>
        <begin position="82"/>
        <end position="294"/>
    </location>
</feature>
<dbReference type="SUPFAM" id="SSF160964">
    <property type="entry name" value="MalF N-terminal region-like"/>
    <property type="match status" value="1"/>
</dbReference>
<accession>A0A8J6HYG2</accession>